<feature type="transmembrane region" description="Helical" evidence="2">
    <location>
        <begin position="183"/>
        <end position="207"/>
    </location>
</feature>
<comment type="caution">
    <text evidence="3">The sequence shown here is derived from an EMBL/GenBank/DDBJ whole genome shotgun (WGS) entry which is preliminary data.</text>
</comment>
<proteinExistence type="predicted"/>
<organism evidence="3 4">
    <name type="scientific">Cryptococcus wingfieldii CBS 7118</name>
    <dbReference type="NCBI Taxonomy" id="1295528"/>
    <lineage>
        <taxon>Eukaryota</taxon>
        <taxon>Fungi</taxon>
        <taxon>Dikarya</taxon>
        <taxon>Basidiomycota</taxon>
        <taxon>Agaricomycotina</taxon>
        <taxon>Tremellomycetes</taxon>
        <taxon>Tremellales</taxon>
        <taxon>Cryptococcaceae</taxon>
        <taxon>Cryptococcus</taxon>
    </lineage>
</organism>
<sequence>MDVRFPEPGELFCFSAISESRCQGLTGIQYVMAYIPSALGILLIPTLLTVAYTRPRSTLILLSIEVLLTIALSTWDFAVHIDAPKAQNIAVNDTAIAIISALPNLFSLLFCTSHIITDLRPLLPPVLRADTTTHGFVLLIAPLVPIAFVVELLSTFLLLDYAQQLRTSLVGFETSSDLGLHNILTWIAAGTSMGFIAFTILIGILILTNSKTRYSRKIKNITRWGERAILFGLLIAAVDIGLSLVPVVYPLIVARHAIQFVSRIFIAFGLLGIYRYEMGGWGEIGDSYTAFTDDKRRPASIASVSTFGTPPIYPLPTGQRPDMYVLPGKTGPPTKPQAGTYVLPGASFAARRKASQKRKGNKPRGAPSKLVIGGPIPGTFQRLAGGETRDFYMLNSAKFGGMAGAQAGGIGRGLAAAGTTGMMGAVSRLGMERVTLRTPAGRGPMLSIVSSTFSALEPITRTRSEQPAIEPGPGTAISSTALTVKKFTGSIYAPSAISVEASELHRWPPEGLVRLKGLEEEKERAFEGIDMEEKEIEGVGTGVLRASRMASEMDMVEKAWMAGDLARASPVVDDRDIQLRQTARFLTSESLTPTGQVDSPAPIARQLPTAGLIQEPLIPVKSYFTSKNPRASVMASVLSGHTRNGSGGSGTSLMANEAVRMPQPAMVTEREEVQQLAMRPRPPIPLAMRQPWIPQRQISDPLKAIRANARANSSSPILSETSPTLGTWEKNNRRTFASSISAYSNRSAVSPPAEADFNLFYAAPTETPDNSPPRDSALATAAAAAEIVNSDMSQYQKYSQTLRGSQVKSVMRLQKEAGLDEFDYDRLEESDSEDRQDKGWRMSLNSLDSEDLTPRAEAPSFAASQRKGRRPDREGGNMI</sequence>
<keyword evidence="2" id="KW-0472">Membrane</keyword>
<dbReference type="Proteomes" id="UP000094819">
    <property type="component" value="Unassembled WGS sequence"/>
</dbReference>
<evidence type="ECO:0000313" key="3">
    <source>
        <dbReference type="EMBL" id="ODN99403.1"/>
    </source>
</evidence>
<feature type="transmembrane region" description="Helical" evidence="2">
    <location>
        <begin position="228"/>
        <end position="251"/>
    </location>
</feature>
<gene>
    <name evidence="3" type="ORF">L198_03245</name>
</gene>
<feature type="transmembrane region" description="Helical" evidence="2">
    <location>
        <begin position="95"/>
        <end position="116"/>
    </location>
</feature>
<keyword evidence="2" id="KW-1133">Transmembrane helix</keyword>
<evidence type="ECO:0000313" key="4">
    <source>
        <dbReference type="Proteomes" id="UP000094819"/>
    </source>
</evidence>
<feature type="region of interest" description="Disordered" evidence="1">
    <location>
        <begin position="821"/>
        <end position="879"/>
    </location>
</feature>
<accession>A0A1E3JEU4</accession>
<feature type="transmembrane region" description="Helical" evidence="2">
    <location>
        <begin position="59"/>
        <end position="75"/>
    </location>
</feature>
<dbReference type="OrthoDB" id="2564790at2759"/>
<dbReference type="AlphaFoldDB" id="A0A1E3JEU4"/>
<dbReference type="RefSeq" id="XP_019032480.1">
    <property type="nucleotide sequence ID" value="XM_019175377.1"/>
</dbReference>
<evidence type="ECO:0000256" key="2">
    <source>
        <dbReference type="SAM" id="Phobius"/>
    </source>
</evidence>
<reference evidence="3 4" key="1">
    <citation type="submission" date="2016-06" db="EMBL/GenBank/DDBJ databases">
        <title>Evolution of pathogenesis and genome organization in the Tremellales.</title>
        <authorList>
            <person name="Cuomo C."/>
            <person name="Litvintseva A."/>
            <person name="Heitman J."/>
            <person name="Chen Y."/>
            <person name="Sun S."/>
            <person name="Springer D."/>
            <person name="Dromer F."/>
            <person name="Young S."/>
            <person name="Zeng Q."/>
            <person name="Chapman S."/>
            <person name="Gujja S."/>
            <person name="Saif S."/>
            <person name="Birren B."/>
        </authorList>
    </citation>
    <scope>NUCLEOTIDE SEQUENCE [LARGE SCALE GENOMIC DNA]</scope>
    <source>
        <strain evidence="3 4">CBS 7118</strain>
    </source>
</reference>
<keyword evidence="4" id="KW-1185">Reference proteome</keyword>
<feature type="region of interest" description="Disordered" evidence="1">
    <location>
        <begin position="352"/>
        <end position="373"/>
    </location>
</feature>
<name>A0A1E3JEU4_9TREE</name>
<evidence type="ECO:0000256" key="1">
    <source>
        <dbReference type="SAM" id="MobiDB-lite"/>
    </source>
</evidence>
<feature type="compositionally biased region" description="Basic and acidic residues" evidence="1">
    <location>
        <begin position="821"/>
        <end position="840"/>
    </location>
</feature>
<feature type="transmembrane region" description="Helical" evidence="2">
    <location>
        <begin position="136"/>
        <end position="159"/>
    </location>
</feature>
<feature type="transmembrane region" description="Helical" evidence="2">
    <location>
        <begin position="33"/>
        <end position="52"/>
    </location>
</feature>
<dbReference type="EMBL" id="AWGH01000008">
    <property type="protein sequence ID" value="ODN99403.1"/>
    <property type="molecule type" value="Genomic_DNA"/>
</dbReference>
<protein>
    <submittedName>
        <fullName evidence="3">Uncharacterized protein</fullName>
    </submittedName>
</protein>
<dbReference type="GeneID" id="30192458"/>
<feature type="compositionally biased region" description="Basic residues" evidence="1">
    <location>
        <begin position="352"/>
        <end position="362"/>
    </location>
</feature>
<keyword evidence="2" id="KW-0812">Transmembrane</keyword>